<reference evidence="6" key="1">
    <citation type="journal article" date="2022" name="bioRxiv">
        <title>Genomics of Preaxostyla Flagellates Illuminates Evolutionary Transitions and the Path Towards Mitochondrial Loss.</title>
        <authorList>
            <person name="Novak L.V.F."/>
            <person name="Treitli S.C."/>
            <person name="Pyrih J."/>
            <person name="Halakuc P."/>
            <person name="Pipaliya S.V."/>
            <person name="Vacek V."/>
            <person name="Brzon O."/>
            <person name="Soukal P."/>
            <person name="Eme L."/>
            <person name="Dacks J.B."/>
            <person name="Karnkowska A."/>
            <person name="Elias M."/>
            <person name="Hampl V."/>
        </authorList>
    </citation>
    <scope>NUCLEOTIDE SEQUENCE</scope>
    <source>
        <strain evidence="6">RCP-MX</strain>
    </source>
</reference>
<evidence type="ECO:0000256" key="2">
    <source>
        <dbReference type="ARBA" id="ARBA00022771"/>
    </source>
</evidence>
<dbReference type="Pfam" id="PF12906">
    <property type="entry name" value="RINGv"/>
    <property type="match status" value="1"/>
</dbReference>
<organism evidence="6 7">
    <name type="scientific">Paratrimastix pyriformis</name>
    <dbReference type="NCBI Taxonomy" id="342808"/>
    <lineage>
        <taxon>Eukaryota</taxon>
        <taxon>Metamonada</taxon>
        <taxon>Preaxostyla</taxon>
        <taxon>Paratrimastigidae</taxon>
        <taxon>Paratrimastix</taxon>
    </lineage>
</organism>
<feature type="domain" description="RING-CH-type" evidence="5">
    <location>
        <begin position="13"/>
        <end position="77"/>
    </location>
</feature>
<evidence type="ECO:0000313" key="7">
    <source>
        <dbReference type="Proteomes" id="UP001141327"/>
    </source>
</evidence>
<evidence type="ECO:0000259" key="5">
    <source>
        <dbReference type="PROSITE" id="PS51292"/>
    </source>
</evidence>
<dbReference type="PANTHER" id="PTHR46347">
    <property type="entry name" value="RING/FYVE/PHD ZINC FINGER SUPERFAMILY PROTEIN"/>
    <property type="match status" value="1"/>
</dbReference>
<name>A0ABQ8UWH8_9EUKA</name>
<keyword evidence="1" id="KW-0479">Metal-binding</keyword>
<dbReference type="Gene3D" id="3.30.40.10">
    <property type="entry name" value="Zinc/RING finger domain, C3HC4 (zinc finger)"/>
    <property type="match status" value="1"/>
</dbReference>
<keyword evidence="2" id="KW-0863">Zinc-finger</keyword>
<feature type="transmembrane region" description="Helical" evidence="4">
    <location>
        <begin position="220"/>
        <end position="246"/>
    </location>
</feature>
<keyword evidence="3" id="KW-0862">Zinc</keyword>
<sequence>MATPTHVEDLPQQTSSEKPECRICHEADSPENMIDPCACSGSIKWVHRKCLDEWRVAAPDPKAFFECTTCHTKYDLMVNTHSNRMRIFLVIILTLTRDYTLGLGGIFLASWALGKVVSWSDTIRFTFTHFLMGVTDQDYVPPFWWRNLFGFLVTMSILGVILTIWGVVRMVADLFNRGQDGYYGMWDECCCRDPYCCFYTMNMQADCLHGIGDCNGQTMLALLIIFALIGILLVLTAGIVHTVALIRRHVSKVKRRSEVLQYAVVSRSNALHVV</sequence>
<dbReference type="PANTHER" id="PTHR46347:SF1">
    <property type="entry name" value="RING_FYVE_PHD ZINC FINGER SUPERFAMILY PROTEIN"/>
    <property type="match status" value="1"/>
</dbReference>
<evidence type="ECO:0000256" key="4">
    <source>
        <dbReference type="SAM" id="Phobius"/>
    </source>
</evidence>
<dbReference type="CDD" id="cd16495">
    <property type="entry name" value="RING_CH-C4HC3_MARCH"/>
    <property type="match status" value="1"/>
</dbReference>
<dbReference type="Proteomes" id="UP001141327">
    <property type="component" value="Unassembled WGS sequence"/>
</dbReference>
<evidence type="ECO:0000256" key="1">
    <source>
        <dbReference type="ARBA" id="ARBA00022723"/>
    </source>
</evidence>
<gene>
    <name evidence="6" type="ORF">PAPYR_1108</name>
</gene>
<proteinExistence type="predicted"/>
<keyword evidence="7" id="KW-1185">Reference proteome</keyword>
<keyword evidence="4" id="KW-1133">Transmembrane helix</keyword>
<dbReference type="EMBL" id="JAPMOS010000003">
    <property type="protein sequence ID" value="KAJ4462466.1"/>
    <property type="molecule type" value="Genomic_DNA"/>
</dbReference>
<evidence type="ECO:0000313" key="6">
    <source>
        <dbReference type="EMBL" id="KAJ4462466.1"/>
    </source>
</evidence>
<dbReference type="InterPro" id="IPR011016">
    <property type="entry name" value="Znf_RING-CH"/>
</dbReference>
<feature type="transmembrane region" description="Helical" evidence="4">
    <location>
        <begin position="147"/>
        <end position="168"/>
    </location>
</feature>
<dbReference type="InterPro" id="IPR013083">
    <property type="entry name" value="Znf_RING/FYVE/PHD"/>
</dbReference>
<keyword evidence="4" id="KW-0812">Transmembrane</keyword>
<keyword evidence="4" id="KW-0472">Membrane</keyword>
<comment type="caution">
    <text evidence="6">The sequence shown here is derived from an EMBL/GenBank/DDBJ whole genome shotgun (WGS) entry which is preliminary data.</text>
</comment>
<evidence type="ECO:0000256" key="3">
    <source>
        <dbReference type="ARBA" id="ARBA00022833"/>
    </source>
</evidence>
<accession>A0ABQ8UWH8</accession>
<dbReference type="SMART" id="SM00744">
    <property type="entry name" value="RINGv"/>
    <property type="match status" value="1"/>
</dbReference>
<feature type="transmembrane region" description="Helical" evidence="4">
    <location>
        <begin position="87"/>
        <end position="110"/>
    </location>
</feature>
<dbReference type="PROSITE" id="PS51292">
    <property type="entry name" value="ZF_RING_CH"/>
    <property type="match status" value="1"/>
</dbReference>
<protein>
    <submittedName>
        <fullName evidence="6">E3 ubiquitin-protein ligase MARCH5</fullName>
    </submittedName>
</protein>
<dbReference type="SUPFAM" id="SSF57850">
    <property type="entry name" value="RING/U-box"/>
    <property type="match status" value="1"/>
</dbReference>